<dbReference type="PROSITE" id="PS50005">
    <property type="entry name" value="TPR"/>
    <property type="match status" value="4"/>
</dbReference>
<dbReference type="SMART" id="SM00028">
    <property type="entry name" value="TPR"/>
    <property type="match status" value="5"/>
</dbReference>
<protein>
    <submittedName>
        <fullName evidence="4">HetZ-related protein 2</fullName>
    </submittedName>
</protein>
<dbReference type="InterPro" id="IPR048033">
    <property type="entry name" value="HetZ-rel_2"/>
</dbReference>
<accession>A0A846H1Q2</accession>
<keyword evidence="5" id="KW-1185">Reference proteome</keyword>
<dbReference type="InterPro" id="IPR019734">
    <property type="entry name" value="TPR_rpt"/>
</dbReference>
<dbReference type="PANTHER" id="PTHR44943">
    <property type="entry name" value="CELLULOSE SYNTHASE OPERON PROTEIN C"/>
    <property type="match status" value="1"/>
</dbReference>
<dbReference type="PANTHER" id="PTHR44943:SF8">
    <property type="entry name" value="TPR REPEAT-CONTAINING PROTEIN MJ0263"/>
    <property type="match status" value="1"/>
</dbReference>
<evidence type="ECO:0000256" key="3">
    <source>
        <dbReference type="PROSITE-ProRule" id="PRU00339"/>
    </source>
</evidence>
<dbReference type="PROSITE" id="PS50293">
    <property type="entry name" value="TPR_REGION"/>
    <property type="match status" value="2"/>
</dbReference>
<feature type="repeat" description="TPR" evidence="3">
    <location>
        <begin position="224"/>
        <end position="257"/>
    </location>
</feature>
<evidence type="ECO:0000313" key="5">
    <source>
        <dbReference type="Proteomes" id="UP000031549"/>
    </source>
</evidence>
<evidence type="ECO:0000256" key="1">
    <source>
        <dbReference type="ARBA" id="ARBA00022737"/>
    </source>
</evidence>
<dbReference type="InterPro" id="IPR011990">
    <property type="entry name" value="TPR-like_helical_dom_sf"/>
</dbReference>
<dbReference type="Gene3D" id="1.25.40.10">
    <property type="entry name" value="Tetratricopeptide repeat domain"/>
    <property type="match status" value="2"/>
</dbReference>
<keyword evidence="2 3" id="KW-0802">TPR repeat</keyword>
<reference evidence="4 5" key="1">
    <citation type="journal article" date="2015" name="Genome Announc.">
        <title>Draft Genome Sequence of Cyanobacterium Hassallia byssoidea Strain VB512170, Isolated from Monuments in India.</title>
        <authorList>
            <person name="Singh D."/>
            <person name="Chandrababunaidu M.M."/>
            <person name="Panda A."/>
            <person name="Sen D."/>
            <person name="Bhattacharyya S."/>
            <person name="Adhikary S.P."/>
            <person name="Tripathy S."/>
        </authorList>
    </citation>
    <scope>NUCLEOTIDE SEQUENCE [LARGE SCALE GENOMIC DNA]</scope>
    <source>
        <strain evidence="4 5">VB512170</strain>
    </source>
</reference>
<proteinExistence type="predicted"/>
<dbReference type="SUPFAM" id="SSF48439">
    <property type="entry name" value="Protein prenylyltransferase"/>
    <property type="match status" value="1"/>
</dbReference>
<dbReference type="Pfam" id="PF13432">
    <property type="entry name" value="TPR_16"/>
    <property type="match status" value="2"/>
</dbReference>
<feature type="repeat" description="TPR" evidence="3">
    <location>
        <begin position="327"/>
        <end position="360"/>
    </location>
</feature>
<organism evidence="4 5">
    <name type="scientific">Hassallia byssoidea VB512170</name>
    <dbReference type="NCBI Taxonomy" id="1304833"/>
    <lineage>
        <taxon>Bacteria</taxon>
        <taxon>Bacillati</taxon>
        <taxon>Cyanobacteriota</taxon>
        <taxon>Cyanophyceae</taxon>
        <taxon>Nostocales</taxon>
        <taxon>Tolypothrichaceae</taxon>
        <taxon>Hassallia</taxon>
    </lineage>
</organism>
<dbReference type="Pfam" id="PF13181">
    <property type="entry name" value="TPR_8"/>
    <property type="match status" value="1"/>
</dbReference>
<comment type="caution">
    <text evidence="4">The sequence shown here is derived from an EMBL/GenBank/DDBJ whole genome shotgun (WGS) entry which is preliminary data.</text>
</comment>
<evidence type="ECO:0000256" key="2">
    <source>
        <dbReference type="ARBA" id="ARBA00022803"/>
    </source>
</evidence>
<sequence>MNQNLSDWDEDLPPEPQEVYQDLVRALKRKAGFGLFFVQCTPAESDRLITKLPQDIPQKKIAVLRLVEPIDNLYQRVAEFVKDKEVDILLIKGLEYSLYKYEQRKFDEITEGQFSNLSSVPPILNHLNQQRERFRDDLKFGFVFLLWSFSINYLIHRAPDFFDWRSGVFELPTTPEVVEEETSRLLDEADYEEYLKLSPEKKIEKILEIQELLTEKHPTEIRRASLLFKLGNLLVAANEYEGAIASYNEAVKIIPDYYQARYNRGIALQNLGRYEEAIASFDEAVKIKPHFYLAWNNRGAVLCDRLQRYEDAITAFDQAVYIQPEFHEAWYNKGIALFKSRRFSEAIASLDKALKIKPDDHKAWYARGNALYGLDSLEEAMASHNKVIELKPDYAEASHLLANALDELAIENFLFKVQSLLSDVVSYEEYNLPIPSLAAKLAHYWRSELFFECPEQSEINRESIINWLLGKDLGRFEKLNSKELDIAKQAMEYRYRILRQRYLGMARERAYRNLITRLGSLVTLRNKIQTWISLSRDRQRSVMDVLQEVLQELLQSDNYMQQQMASIAEFTSDSRLQNSLLFASMEEYCLRPVRNQPLLAYRFVNYLRRTQRGGLTQVPGSDLIRLISEEILTENEEIVTENIQNQVELLDSQAITQYQEAQQLEEQQILSKVVKQEFENYLQENIGQEAVEWLRLYMQGKSQDEIAKKLSKPIKEIYRLREKISYHAVRVFAVKGKPELVDNWLEISLDEHNLGLTPQQWQQLQSKLTLIERQLLSLRKAGKSIEEIAKQLKLKTHQVMGEWSKIYLAAQNLRS</sequence>
<feature type="repeat" description="TPR" evidence="3">
    <location>
        <begin position="258"/>
        <end position="291"/>
    </location>
</feature>
<dbReference type="NCBIfam" id="NF037965">
    <property type="entry name" value="HetZ_rel_2"/>
    <property type="match status" value="1"/>
</dbReference>
<dbReference type="InterPro" id="IPR051685">
    <property type="entry name" value="Ycf3/AcsC/BcsC/TPR_MFPF"/>
</dbReference>
<keyword evidence="1" id="KW-0677">Repeat</keyword>
<gene>
    <name evidence="4" type="ORF">PI95_001160</name>
</gene>
<dbReference type="EMBL" id="JTCM02000002">
    <property type="protein sequence ID" value="NEU71223.1"/>
    <property type="molecule type" value="Genomic_DNA"/>
</dbReference>
<dbReference type="Proteomes" id="UP000031549">
    <property type="component" value="Unassembled WGS sequence"/>
</dbReference>
<feature type="repeat" description="TPR" evidence="3">
    <location>
        <begin position="361"/>
        <end position="394"/>
    </location>
</feature>
<evidence type="ECO:0000313" key="4">
    <source>
        <dbReference type="EMBL" id="NEU71223.1"/>
    </source>
</evidence>
<dbReference type="AlphaFoldDB" id="A0A846H1Q2"/>
<name>A0A846H1Q2_9CYAN</name>